<organism evidence="3 4">
    <name type="scientific">Bosea rubneri</name>
    <dbReference type="NCBI Taxonomy" id="3075434"/>
    <lineage>
        <taxon>Bacteria</taxon>
        <taxon>Pseudomonadati</taxon>
        <taxon>Pseudomonadota</taxon>
        <taxon>Alphaproteobacteria</taxon>
        <taxon>Hyphomicrobiales</taxon>
        <taxon>Boseaceae</taxon>
        <taxon>Bosea</taxon>
    </lineage>
</organism>
<dbReference type="PANTHER" id="PTHR11365">
    <property type="entry name" value="5-OXOPROLINASE RELATED"/>
    <property type="match status" value="1"/>
</dbReference>
<dbReference type="Proteomes" id="UP001254257">
    <property type="component" value="Unassembled WGS sequence"/>
</dbReference>
<reference evidence="3 4" key="1">
    <citation type="submission" date="2023-09" db="EMBL/GenBank/DDBJ databases">
        <title>Whole genome shotgun sequencing (WGS) of Bosea sp. ZW T0_25, isolated from stored onions (Allium cepa).</title>
        <authorList>
            <person name="Stoll D.A."/>
            <person name="Huch M."/>
        </authorList>
    </citation>
    <scope>NUCLEOTIDE SEQUENCE [LARGE SCALE GENOMIC DNA]</scope>
    <source>
        <strain evidence="3 4">ZW T0_25</strain>
    </source>
</reference>
<keyword evidence="4" id="KW-1185">Reference proteome</keyword>
<dbReference type="Pfam" id="PF02538">
    <property type="entry name" value="Hydantoinase_B"/>
    <property type="match status" value="1"/>
</dbReference>
<dbReference type="RefSeq" id="WP_316016927.1">
    <property type="nucleotide sequence ID" value="NZ_JAWDID010000003.1"/>
</dbReference>
<dbReference type="InterPro" id="IPR003692">
    <property type="entry name" value="Hydantoinase_B"/>
</dbReference>
<gene>
    <name evidence="3" type="ORF">RKE40_03945</name>
</gene>
<evidence type="ECO:0000259" key="2">
    <source>
        <dbReference type="Pfam" id="PF02538"/>
    </source>
</evidence>
<evidence type="ECO:0000256" key="1">
    <source>
        <dbReference type="SAM" id="MobiDB-lite"/>
    </source>
</evidence>
<comment type="caution">
    <text evidence="3">The sequence shown here is derived from an EMBL/GenBank/DDBJ whole genome shotgun (WGS) entry which is preliminary data.</text>
</comment>
<sequence length="546" mass="58599">MSNSVDPITRSVVQHRLISIVEEMGEAMLRTSYSQILNASRDFSIGICDPQSRLIAQADHIPIHVGALTWAVRAVEEKFGDAVQPGDVYLLNDPYCGGSHLPDVTAFVPVYGDGKRLLWSVVRAHMGDIGGATHGAYNPQATEIWQEGLRIPPIRLAEAGRMREDILDMLALNVRFPRDFRGDLAAMIGAAHLGEKRIGRLFADVGTETVSNAIEAVLDGAERQSRAIVESWKDGVYHGEALLDDDGRGRTDIKVVAKVTKRGSDLEIDLTGSDPQSKSFANSPHANTQAAVAMAFAYLVDAEIPKNDGCFRPLSVKLKPGTIVCADNNVPVTLCTTHPANEIVEAVIRALSQACPDRAMGGWGRRFRISITGDNPRTGKRFIWHMFHARPGGGGSPRGDGWSAAGEWHSVGGIKFGSIEVAEARFPLRFESHEFRPGSGGDGEHRGGLGTSMDLVVEVPAYAHTAGEGAKHGSAGMLGGQDGAPHDYRIVSGDSSRALKTKEFGIGIAAGDRLEIRSSGGGGWGAPERRSAEARQRDIDTEFTSA</sequence>
<accession>A0ABU3S2K8</accession>
<protein>
    <submittedName>
        <fullName evidence="3">Hydantoinase B/oxoprolinase family protein</fullName>
    </submittedName>
</protein>
<feature type="domain" description="Hydantoinase B/oxoprolinase" evidence="2">
    <location>
        <begin position="6"/>
        <end position="527"/>
    </location>
</feature>
<proteinExistence type="predicted"/>
<dbReference type="InterPro" id="IPR045079">
    <property type="entry name" value="Oxoprolinase-like"/>
</dbReference>
<evidence type="ECO:0000313" key="4">
    <source>
        <dbReference type="Proteomes" id="UP001254257"/>
    </source>
</evidence>
<feature type="region of interest" description="Disordered" evidence="1">
    <location>
        <begin position="517"/>
        <end position="546"/>
    </location>
</feature>
<feature type="compositionally biased region" description="Basic and acidic residues" evidence="1">
    <location>
        <begin position="527"/>
        <end position="540"/>
    </location>
</feature>
<dbReference type="PANTHER" id="PTHR11365:SF23">
    <property type="entry name" value="HYPOTHETICAL 5-OXOPROLINASE (EUROFUNG)-RELATED"/>
    <property type="match status" value="1"/>
</dbReference>
<name>A0ABU3S2K8_9HYPH</name>
<dbReference type="EMBL" id="JAWDID010000003">
    <property type="protein sequence ID" value="MDU0339014.1"/>
    <property type="molecule type" value="Genomic_DNA"/>
</dbReference>
<evidence type="ECO:0000313" key="3">
    <source>
        <dbReference type="EMBL" id="MDU0339014.1"/>
    </source>
</evidence>